<keyword evidence="2" id="KW-1133">Transmembrane helix</keyword>
<evidence type="ECO:0000313" key="4">
    <source>
        <dbReference type="Proteomes" id="UP001356427"/>
    </source>
</evidence>
<feature type="region of interest" description="Disordered" evidence="1">
    <location>
        <begin position="1"/>
        <end position="33"/>
    </location>
</feature>
<evidence type="ECO:0000313" key="3">
    <source>
        <dbReference type="EMBL" id="KAK6321972.1"/>
    </source>
</evidence>
<keyword evidence="4" id="KW-1185">Reference proteome</keyword>
<dbReference type="AlphaFoldDB" id="A0AAN8M9F9"/>
<gene>
    <name evidence="3" type="ORF">J4Q44_G00067640</name>
</gene>
<feature type="compositionally biased region" description="Basic and acidic residues" evidence="1">
    <location>
        <begin position="1"/>
        <end position="11"/>
    </location>
</feature>
<keyword evidence="2" id="KW-0812">Transmembrane</keyword>
<organism evidence="3 4">
    <name type="scientific">Coregonus suidteri</name>
    <dbReference type="NCBI Taxonomy" id="861788"/>
    <lineage>
        <taxon>Eukaryota</taxon>
        <taxon>Metazoa</taxon>
        <taxon>Chordata</taxon>
        <taxon>Craniata</taxon>
        <taxon>Vertebrata</taxon>
        <taxon>Euteleostomi</taxon>
        <taxon>Actinopterygii</taxon>
        <taxon>Neopterygii</taxon>
        <taxon>Teleostei</taxon>
        <taxon>Protacanthopterygii</taxon>
        <taxon>Salmoniformes</taxon>
        <taxon>Salmonidae</taxon>
        <taxon>Coregoninae</taxon>
        <taxon>Coregonus</taxon>
    </lineage>
</organism>
<accession>A0AAN8M9F9</accession>
<evidence type="ECO:0000256" key="2">
    <source>
        <dbReference type="SAM" id="Phobius"/>
    </source>
</evidence>
<dbReference type="Proteomes" id="UP001356427">
    <property type="component" value="Unassembled WGS sequence"/>
</dbReference>
<evidence type="ECO:0000256" key="1">
    <source>
        <dbReference type="SAM" id="MobiDB-lite"/>
    </source>
</evidence>
<name>A0AAN8M9F9_9TELE</name>
<keyword evidence="2" id="KW-0472">Membrane</keyword>
<sequence>MIQQWHGRDADSTGTQMIHTDDDEAKERKTKEKPMKMDTIQWISINKEVYRRGGIQRYVNWHWYVMQITFTILLPYLYNEYPIGLYIMDKTSPSLHL</sequence>
<proteinExistence type="predicted"/>
<reference evidence="3 4" key="1">
    <citation type="submission" date="2021-04" db="EMBL/GenBank/DDBJ databases">
        <authorList>
            <person name="De Guttry C."/>
            <person name="Zahm M."/>
            <person name="Klopp C."/>
            <person name="Cabau C."/>
            <person name="Louis A."/>
            <person name="Berthelot C."/>
            <person name="Parey E."/>
            <person name="Roest Crollius H."/>
            <person name="Montfort J."/>
            <person name="Robinson-Rechavi M."/>
            <person name="Bucao C."/>
            <person name="Bouchez O."/>
            <person name="Gislard M."/>
            <person name="Lluch J."/>
            <person name="Milhes M."/>
            <person name="Lampietro C."/>
            <person name="Lopez Roques C."/>
            <person name="Donnadieu C."/>
            <person name="Braasch I."/>
            <person name="Desvignes T."/>
            <person name="Postlethwait J."/>
            <person name="Bobe J."/>
            <person name="Wedekind C."/>
            <person name="Guiguen Y."/>
        </authorList>
    </citation>
    <scope>NUCLEOTIDE SEQUENCE [LARGE SCALE GENOMIC DNA]</scope>
    <source>
        <strain evidence="3">Cs_M1</strain>
        <tissue evidence="3">Blood</tissue>
    </source>
</reference>
<comment type="caution">
    <text evidence="3">The sequence shown here is derived from an EMBL/GenBank/DDBJ whole genome shotgun (WGS) entry which is preliminary data.</text>
</comment>
<dbReference type="EMBL" id="JAGTTL010000005">
    <property type="protein sequence ID" value="KAK6321972.1"/>
    <property type="molecule type" value="Genomic_DNA"/>
</dbReference>
<protein>
    <submittedName>
        <fullName evidence="3">Uncharacterized protein</fullName>
    </submittedName>
</protein>
<feature type="transmembrane region" description="Helical" evidence="2">
    <location>
        <begin position="61"/>
        <end position="78"/>
    </location>
</feature>